<feature type="chain" id="PRO_5047350691" evidence="1">
    <location>
        <begin position="27"/>
        <end position="57"/>
    </location>
</feature>
<sequence>MTDKTSKIWKTALASLALFFSMNLSAQETAAPEFQNPPMNFETLVGTGGGFVQVLLF</sequence>
<accession>A0ABY4BRB9</accession>
<reference evidence="2 3" key="1">
    <citation type="submission" date="2022-03" db="EMBL/GenBank/DDBJ databases">
        <title>Chryseobacterium sp. isolated from particulate matters in swine house.</title>
        <authorList>
            <person name="Won M."/>
            <person name="Kim S.-J."/>
            <person name="Kwon S.-W."/>
        </authorList>
    </citation>
    <scope>NUCLEOTIDE SEQUENCE [LARGE SCALE GENOMIC DNA]</scope>
    <source>
        <strain evidence="2 3">SC2-2</strain>
    </source>
</reference>
<evidence type="ECO:0000256" key="1">
    <source>
        <dbReference type="SAM" id="SignalP"/>
    </source>
</evidence>
<evidence type="ECO:0000313" key="3">
    <source>
        <dbReference type="Proteomes" id="UP000831460"/>
    </source>
</evidence>
<dbReference type="RefSeq" id="WP_243548324.1">
    <property type="nucleotide sequence ID" value="NZ_CP094532.1"/>
</dbReference>
<organism evidence="2 3">
    <name type="scientific">Chryseobacterium suipulveris</name>
    <dbReference type="NCBI Taxonomy" id="2929800"/>
    <lineage>
        <taxon>Bacteria</taxon>
        <taxon>Pseudomonadati</taxon>
        <taxon>Bacteroidota</taxon>
        <taxon>Flavobacteriia</taxon>
        <taxon>Flavobacteriales</taxon>
        <taxon>Weeksellaceae</taxon>
        <taxon>Chryseobacterium group</taxon>
        <taxon>Chryseobacterium</taxon>
    </lineage>
</organism>
<dbReference type="EMBL" id="CP094532">
    <property type="protein sequence ID" value="UOE40301.1"/>
    <property type="molecule type" value="Genomic_DNA"/>
</dbReference>
<keyword evidence="1" id="KW-0732">Signal</keyword>
<gene>
    <name evidence="2" type="ORF">MTP09_10305</name>
</gene>
<evidence type="ECO:0000313" key="2">
    <source>
        <dbReference type="EMBL" id="UOE40301.1"/>
    </source>
</evidence>
<protein>
    <submittedName>
        <fullName evidence="2">Uncharacterized protein</fullName>
    </submittedName>
</protein>
<proteinExistence type="predicted"/>
<dbReference type="Proteomes" id="UP000831460">
    <property type="component" value="Chromosome"/>
</dbReference>
<name>A0ABY4BRB9_9FLAO</name>
<keyword evidence="3" id="KW-1185">Reference proteome</keyword>
<feature type="signal peptide" evidence="1">
    <location>
        <begin position="1"/>
        <end position="26"/>
    </location>
</feature>